<dbReference type="Proteomes" id="UP000827872">
    <property type="component" value="Linkage Group LG07"/>
</dbReference>
<reference evidence="1" key="1">
    <citation type="submission" date="2021-08" db="EMBL/GenBank/DDBJ databases">
        <title>The first chromosome-level gecko genome reveals the dynamic sex chromosomes of Neotropical dwarf geckos (Sphaerodactylidae: Sphaerodactylus).</title>
        <authorList>
            <person name="Pinto B.J."/>
            <person name="Keating S.E."/>
            <person name="Gamble T."/>
        </authorList>
    </citation>
    <scope>NUCLEOTIDE SEQUENCE</scope>
    <source>
        <strain evidence="1">TG3544</strain>
    </source>
</reference>
<comment type="caution">
    <text evidence="1">The sequence shown here is derived from an EMBL/GenBank/DDBJ whole genome shotgun (WGS) entry which is preliminary data.</text>
</comment>
<evidence type="ECO:0000313" key="2">
    <source>
        <dbReference type="Proteomes" id="UP000827872"/>
    </source>
</evidence>
<name>A0ACB8EPE7_9SAUR</name>
<dbReference type="EMBL" id="CM037620">
    <property type="protein sequence ID" value="KAH7994443.1"/>
    <property type="molecule type" value="Genomic_DNA"/>
</dbReference>
<sequence>MESCGEEDEEAPEPDWWLPEPRGRFGSVSCKPAILGVRAVHGNMMRSGSDLRRVIVHLDLDCFYAQVETICNPELRGKPLGVQQKNLLITCNYEARKLGVKKTTTVKEAKEKCPELLLVKGEDLTKYREMSYKVTALLEEFTPLVERLALDENFMDVTEMVEKRLEEWGKDAFSQMPVSGHVYGNRTVSLHDLAHVKLAIGSQIAAEMRESVRSRLGLTGCAGIASNKLLAKMVSGTFRPNQQTILLPESRRDLIAHLDNIKKLPGIGSKTAQRLAALGLTTICSLQMCPAAVLEKELGVSAARTLQKVCRGEDDVPVTPSGPPQSLSDEDSFKKCSSEVEVEKKVGELIASLLVRLYKDGRKPHTIKLTLRKCITNRWLNREGRQCPIPPHVVQKIGTGDSSVQNQLVALAMKLFHKMINVKVLFHITLLSVCFSNLKDAPASAKQSIGFYLTRPSSSNCNKLVHVSSEPIY</sequence>
<gene>
    <name evidence="1" type="ORF">K3G42_006869</name>
</gene>
<proteinExistence type="predicted"/>
<organism evidence="1 2">
    <name type="scientific">Sphaerodactylus townsendi</name>
    <dbReference type="NCBI Taxonomy" id="933632"/>
    <lineage>
        <taxon>Eukaryota</taxon>
        <taxon>Metazoa</taxon>
        <taxon>Chordata</taxon>
        <taxon>Craniata</taxon>
        <taxon>Vertebrata</taxon>
        <taxon>Euteleostomi</taxon>
        <taxon>Lepidosauria</taxon>
        <taxon>Squamata</taxon>
        <taxon>Bifurcata</taxon>
        <taxon>Gekkota</taxon>
        <taxon>Sphaerodactylidae</taxon>
        <taxon>Sphaerodactylus</taxon>
    </lineage>
</organism>
<keyword evidence="2" id="KW-1185">Reference proteome</keyword>
<evidence type="ECO:0000313" key="1">
    <source>
        <dbReference type="EMBL" id="KAH7994443.1"/>
    </source>
</evidence>
<accession>A0ACB8EPE7</accession>
<protein>
    <submittedName>
        <fullName evidence="1">Uncharacterized protein</fullName>
    </submittedName>
</protein>